<evidence type="ECO:0000256" key="5">
    <source>
        <dbReference type="SAM" id="MobiDB-lite"/>
    </source>
</evidence>
<feature type="repeat" description="ANK" evidence="3">
    <location>
        <begin position="1075"/>
        <end position="1107"/>
    </location>
</feature>
<evidence type="ECO:0000256" key="3">
    <source>
        <dbReference type="PROSITE-ProRule" id="PRU00023"/>
    </source>
</evidence>
<dbReference type="KEGG" id="dti:Desti_1029"/>
<gene>
    <name evidence="7" type="ordered locus">Desti_1029</name>
</gene>
<evidence type="ECO:0000313" key="7">
    <source>
        <dbReference type="EMBL" id="AFM23745.1"/>
    </source>
</evidence>
<feature type="repeat" description="ANK" evidence="3">
    <location>
        <begin position="1009"/>
        <end position="1041"/>
    </location>
</feature>
<dbReference type="InterPro" id="IPR011990">
    <property type="entry name" value="TPR-like_helical_dom_sf"/>
</dbReference>
<dbReference type="OrthoDB" id="5379895at2"/>
<feature type="repeat" description="ANK" evidence="3">
    <location>
        <begin position="976"/>
        <end position="1008"/>
    </location>
</feature>
<dbReference type="InterPro" id="IPR019734">
    <property type="entry name" value="TPR_rpt"/>
</dbReference>
<dbReference type="PRINTS" id="PR01415">
    <property type="entry name" value="ANKYRIN"/>
</dbReference>
<dbReference type="PANTHER" id="PTHR24188:SF29">
    <property type="entry name" value="GH09064P"/>
    <property type="match status" value="1"/>
</dbReference>
<reference evidence="8" key="1">
    <citation type="submission" date="2012-06" db="EMBL/GenBank/DDBJ databases">
        <title>Complete sequence of chromosome of Desulfomonile tiedjei DSM 6799.</title>
        <authorList>
            <person name="Lucas S."/>
            <person name="Copeland A."/>
            <person name="Lapidus A."/>
            <person name="Glavina del Rio T."/>
            <person name="Dalin E."/>
            <person name="Tice H."/>
            <person name="Bruce D."/>
            <person name="Goodwin L."/>
            <person name="Pitluck S."/>
            <person name="Peters L."/>
            <person name="Ovchinnikova G."/>
            <person name="Zeytun A."/>
            <person name="Lu M."/>
            <person name="Kyrpides N."/>
            <person name="Mavromatis K."/>
            <person name="Ivanova N."/>
            <person name="Brettin T."/>
            <person name="Detter J.C."/>
            <person name="Han C."/>
            <person name="Larimer F."/>
            <person name="Land M."/>
            <person name="Hauser L."/>
            <person name="Markowitz V."/>
            <person name="Cheng J.-F."/>
            <person name="Hugenholtz P."/>
            <person name="Woyke T."/>
            <person name="Wu D."/>
            <person name="Spring S."/>
            <person name="Schroeder M."/>
            <person name="Brambilla E."/>
            <person name="Klenk H.-P."/>
            <person name="Eisen J.A."/>
        </authorList>
    </citation>
    <scope>NUCLEOTIDE SEQUENCE [LARGE SCALE GENOMIC DNA]</scope>
    <source>
        <strain evidence="8">ATCC 49306 / DSM 6799 / DCB-1</strain>
    </source>
</reference>
<dbReference type="STRING" id="706587.Desti_1029"/>
<feature type="region of interest" description="Disordered" evidence="5">
    <location>
        <begin position="1510"/>
        <end position="1549"/>
    </location>
</feature>
<evidence type="ECO:0000256" key="4">
    <source>
        <dbReference type="PROSITE-ProRule" id="PRU00339"/>
    </source>
</evidence>
<feature type="repeat" description="ANK" evidence="3">
    <location>
        <begin position="1457"/>
        <end position="1489"/>
    </location>
</feature>
<dbReference type="InterPro" id="IPR036770">
    <property type="entry name" value="Ankyrin_rpt-contain_sf"/>
</dbReference>
<feature type="repeat" description="ANK" evidence="3">
    <location>
        <begin position="1139"/>
        <end position="1171"/>
    </location>
</feature>
<sequence>MKIRFQPKIALMVVCAFFFCLTAANCVASESATKAKAAKNPYPYIINTLPVDGYVKKLIIPKSSPNFLYALVRNDGGPKPTDKTGLYIFDISDVTKIGQITFFPVTSPIGMDMSPDEKTLFLYSTYFQGQDPKGWYGVIALDINNPKALREVGRVELDILKARLSADGKYLFVSERYLTKKNAERSIFHIFQVFHDSGPKLLASVKDPKRYSTPAYEFYPLPDGKHLLVQNVHKNLTVFDISNPLSPKVELERESHIGDPKAILPNGILLLTDERAEILGKFFPKTERLGALQGNYSGAEVTFVSDETIYLSTVDNALHIIDVSDPKSPKAISEYVMPQYISSAAPARNSNIVFVGLNGSIMVIDPDKAVVTSARLRAAHADALRQYHHKDVKQDYEKTRIAINLLEAAGIRTAVKERPRGLSDKAFASILNDYGFFLEKVFRMAEAIEIYKKAITLDPTRSVAYLNLGGCLQNQLPVVESFQEKIELTKEIKHAYLQYKRLKGKSTPAIDSFLSLNIVDHPIDNFCEYVAAYANQGRLGEIFGSGNSVLKSDESGTMHVEIEYGGTAHIPWVSLTDNSTNKGISEADDGNEMAEEDGNDDNSWTQRIELVPFSDGHHLLYHNYKEYLVRSSPVGAARNKGNACRFSVHVTESFDKKSVDTELCKRIQASSPEYIRFDQPHSITNEMIGKSGFSETGVGKAGKIDFDNDGKEETLVELLYASGAGPGCGYDFFDLLNAEEDGFSNSKKRQLLHELQGIRLNERHPVPHCQGNVTGWFRYNGITYYETKYPGEQPEYEGQEFHTVSYIKNGKIHRVCEASFRVRIEGEYRQEAIQNRSRESQADLSLNERLMRAAGQHRLEAVKNLLAQGADVNAKWEDGRTVLMQAVLSTNLELVRFLLDKGADVNATDQSGTALMYAAERGQFEIMKVLLDKGADVNARGNSGITALIYAARSRNVEAVKLLIDKGADVKAKTESDETAFLSAAALGNLELVKLLVDKGANIHDEGAYGGTALMSAAFQGNLELMKFLVDKGVDVRTKNQKGDTALMSAVVRTNFEVLQFLIDRGVDVNAMNKYGDTALMVAAARGRIEVVKLLIYKGADVNAMGRLGQTPLLKATEGNRLDIMKLLIDKGAQVKGNIGAPVLIEAVRKNNLDLIKFLLNHGADVNAKDRRDQGVILNATVEIRIGGGADPDDATDGGKTALMTAASAGNLELITFLIDQGADVYAKDLYGGTVLMYAASQSNIEVLKFFIDKGLDVKSKNNKGDTTLMSAASGGNLEVMKFLVDNGVDVNAANKNGDTALTAHASQQNLDVFQFLIDRGADVNAKSKDGTTVLMRVSTGGNLRAVKFLISKGADVNAVGRHGETALLFATMTDRLEIMKFLVDKGADVNIKGNNSYTPLMEAARNGHLEAVKFLIDKGADVNARDERGRMVIRKSGMSMEIPFDGGTDLDARTMVGSTALMAAVESGNLEVVKVLIANGADLNVRCRHGETALGLASARNKPEIVQYLEAHGAKPSDESPRSNPHGAKPSGAPPPLPPIEGTKLLSR</sequence>
<dbReference type="Proteomes" id="UP000006055">
    <property type="component" value="Chromosome"/>
</dbReference>
<dbReference type="PANTHER" id="PTHR24188">
    <property type="entry name" value="ANKYRIN REPEAT PROTEIN"/>
    <property type="match status" value="1"/>
</dbReference>
<keyword evidence="8" id="KW-1185">Reference proteome</keyword>
<dbReference type="SUPFAM" id="SSF48452">
    <property type="entry name" value="TPR-like"/>
    <property type="match status" value="1"/>
</dbReference>
<feature type="repeat" description="ANK" evidence="3">
    <location>
        <begin position="1297"/>
        <end position="1329"/>
    </location>
</feature>
<feature type="repeat" description="ANK" evidence="3">
    <location>
        <begin position="910"/>
        <end position="942"/>
    </location>
</feature>
<evidence type="ECO:0000256" key="2">
    <source>
        <dbReference type="ARBA" id="ARBA00023043"/>
    </source>
</evidence>
<dbReference type="Pfam" id="PF12796">
    <property type="entry name" value="Ank_2"/>
    <property type="match status" value="6"/>
</dbReference>
<dbReference type="InterPro" id="IPR002110">
    <property type="entry name" value="Ankyrin_rpt"/>
</dbReference>
<dbReference type="InterPro" id="IPR011044">
    <property type="entry name" value="Quino_amine_DH_bsu"/>
</dbReference>
<dbReference type="PROSITE" id="PS50005">
    <property type="entry name" value="TPR"/>
    <property type="match status" value="1"/>
</dbReference>
<keyword evidence="4" id="KW-0802">TPR repeat</keyword>
<protein>
    <submittedName>
        <fullName evidence="7">Ankyrin repeat-containing protein</fullName>
    </submittedName>
</protein>
<evidence type="ECO:0000256" key="6">
    <source>
        <dbReference type="SAM" id="SignalP"/>
    </source>
</evidence>
<name>I4C2F4_DESTA</name>
<feature type="repeat" description="ANK" evidence="3">
    <location>
        <begin position="1042"/>
        <end position="1074"/>
    </location>
</feature>
<dbReference type="eggNOG" id="COG0666">
    <property type="taxonomic scope" value="Bacteria"/>
</dbReference>
<dbReference type="Gene3D" id="1.25.40.10">
    <property type="entry name" value="Tetratricopeptide repeat domain"/>
    <property type="match status" value="1"/>
</dbReference>
<dbReference type="PROSITE" id="PS50088">
    <property type="entry name" value="ANK_REPEAT"/>
    <property type="match status" value="18"/>
</dbReference>
<dbReference type="SUPFAM" id="SSF48403">
    <property type="entry name" value="Ankyrin repeat"/>
    <property type="match status" value="2"/>
</dbReference>
<dbReference type="Pfam" id="PF00023">
    <property type="entry name" value="Ank"/>
    <property type="match status" value="2"/>
</dbReference>
<feature type="repeat" description="ANK" evidence="3">
    <location>
        <begin position="1264"/>
        <end position="1296"/>
    </location>
</feature>
<keyword evidence="1" id="KW-0677">Repeat</keyword>
<feature type="repeat" description="TPR" evidence="4">
    <location>
        <begin position="428"/>
        <end position="461"/>
    </location>
</feature>
<feature type="compositionally biased region" description="Basic and acidic residues" evidence="5">
    <location>
        <begin position="1513"/>
        <end position="1522"/>
    </location>
</feature>
<keyword evidence="6" id="KW-0732">Signal</keyword>
<dbReference type="Gene3D" id="1.25.40.20">
    <property type="entry name" value="Ankyrin repeat-containing domain"/>
    <property type="match status" value="6"/>
</dbReference>
<accession>I4C2F4</accession>
<dbReference type="HOGENOM" id="CLU_246440_0_0_7"/>
<evidence type="ECO:0000256" key="1">
    <source>
        <dbReference type="ARBA" id="ARBA00022737"/>
    </source>
</evidence>
<feature type="repeat" description="ANK" evidence="3">
    <location>
        <begin position="1198"/>
        <end position="1230"/>
    </location>
</feature>
<dbReference type="eggNOG" id="COG0457">
    <property type="taxonomic scope" value="Bacteria"/>
</dbReference>
<dbReference type="Pfam" id="PF08309">
    <property type="entry name" value="LVIVD"/>
    <property type="match status" value="2"/>
</dbReference>
<feature type="repeat" description="ANK" evidence="3">
    <location>
        <begin position="1363"/>
        <end position="1395"/>
    </location>
</feature>
<dbReference type="PROSITE" id="PS50297">
    <property type="entry name" value="ANK_REP_REGION"/>
    <property type="match status" value="17"/>
</dbReference>
<dbReference type="eggNOG" id="COG5276">
    <property type="taxonomic scope" value="Bacteria"/>
</dbReference>
<dbReference type="InterPro" id="IPR013211">
    <property type="entry name" value="LVIVD"/>
</dbReference>
<dbReference type="SMART" id="SM00248">
    <property type="entry name" value="ANK"/>
    <property type="match status" value="19"/>
</dbReference>
<feature type="chain" id="PRO_5003687268" evidence="6">
    <location>
        <begin position="29"/>
        <end position="1549"/>
    </location>
</feature>
<feature type="signal peptide" evidence="6">
    <location>
        <begin position="1"/>
        <end position="28"/>
    </location>
</feature>
<feature type="repeat" description="ANK" evidence="3">
    <location>
        <begin position="1108"/>
        <end position="1135"/>
    </location>
</feature>
<dbReference type="RefSeq" id="WP_014808899.1">
    <property type="nucleotide sequence ID" value="NC_018025.1"/>
</dbReference>
<feature type="repeat" description="ANK" evidence="3">
    <location>
        <begin position="1490"/>
        <end position="1522"/>
    </location>
</feature>
<feature type="repeat" description="ANK" evidence="3">
    <location>
        <begin position="1231"/>
        <end position="1263"/>
    </location>
</feature>
<organism evidence="7 8">
    <name type="scientific">Desulfomonile tiedjei (strain ATCC 49306 / DSM 6799 / DCB-1)</name>
    <dbReference type="NCBI Taxonomy" id="706587"/>
    <lineage>
        <taxon>Bacteria</taxon>
        <taxon>Pseudomonadati</taxon>
        <taxon>Thermodesulfobacteriota</taxon>
        <taxon>Desulfomonilia</taxon>
        <taxon>Desulfomonilales</taxon>
        <taxon>Desulfomonilaceae</taxon>
        <taxon>Desulfomonile</taxon>
    </lineage>
</organism>
<feature type="repeat" description="ANK" evidence="3">
    <location>
        <begin position="878"/>
        <end position="910"/>
    </location>
</feature>
<feature type="repeat" description="ANK" evidence="3">
    <location>
        <begin position="943"/>
        <end position="975"/>
    </location>
</feature>
<dbReference type="EMBL" id="CP003360">
    <property type="protein sequence ID" value="AFM23745.1"/>
    <property type="molecule type" value="Genomic_DNA"/>
</dbReference>
<feature type="repeat" description="ANK" evidence="3">
    <location>
        <begin position="1396"/>
        <end position="1428"/>
    </location>
</feature>
<proteinExistence type="predicted"/>
<evidence type="ECO:0000313" key="8">
    <source>
        <dbReference type="Proteomes" id="UP000006055"/>
    </source>
</evidence>
<keyword evidence="2 3" id="KW-0040">ANK repeat</keyword>
<feature type="repeat" description="ANK" evidence="3">
    <location>
        <begin position="1330"/>
        <end position="1362"/>
    </location>
</feature>
<dbReference type="SUPFAM" id="SSF50969">
    <property type="entry name" value="YVTN repeat-like/Quinoprotein amine dehydrogenase"/>
    <property type="match status" value="1"/>
</dbReference>